<keyword evidence="2" id="KW-1185">Reference proteome</keyword>
<gene>
    <name evidence="1" type="ORF">ABS764_02155</name>
</gene>
<dbReference type="Gene3D" id="3.40.50.10600">
    <property type="entry name" value="SpoIIaa-like domains"/>
    <property type="match status" value="1"/>
</dbReference>
<dbReference type="RefSeq" id="WP_408079486.1">
    <property type="nucleotide sequence ID" value="NZ_JBELQA010000001.1"/>
</dbReference>
<accession>A0ABW8XQJ6</accession>
<reference evidence="1 2" key="1">
    <citation type="submission" date="2024-06" db="EMBL/GenBank/DDBJ databases">
        <authorList>
            <person name="Kaempfer P."/>
            <person name="Viver T."/>
        </authorList>
    </citation>
    <scope>NUCLEOTIDE SEQUENCE [LARGE SCALE GENOMIC DNA]</scope>
    <source>
        <strain evidence="1 2">ST-87</strain>
    </source>
</reference>
<name>A0ABW8XQJ6_9FLAO</name>
<dbReference type="InterPro" id="IPR036513">
    <property type="entry name" value="STAS_dom_sf"/>
</dbReference>
<dbReference type="SUPFAM" id="SSF52091">
    <property type="entry name" value="SpoIIaa-like"/>
    <property type="match status" value="1"/>
</dbReference>
<dbReference type="InterPro" id="IPR038396">
    <property type="entry name" value="SpoIIAA-like_sf"/>
</dbReference>
<organism evidence="1 2">
    <name type="scientific">Flavobacterium plantiphilum</name>
    <dbReference type="NCBI Taxonomy" id="3163297"/>
    <lineage>
        <taxon>Bacteria</taxon>
        <taxon>Pseudomonadati</taxon>
        <taxon>Bacteroidota</taxon>
        <taxon>Flavobacteriia</taxon>
        <taxon>Flavobacteriales</taxon>
        <taxon>Flavobacteriaceae</taxon>
        <taxon>Flavobacterium</taxon>
    </lineage>
</organism>
<dbReference type="Proteomes" id="UP001629260">
    <property type="component" value="Unassembled WGS sequence"/>
</dbReference>
<dbReference type="EMBL" id="JBELQA010000001">
    <property type="protein sequence ID" value="MFL9829642.1"/>
    <property type="molecule type" value="Genomic_DNA"/>
</dbReference>
<evidence type="ECO:0000313" key="1">
    <source>
        <dbReference type="EMBL" id="MFL9829642.1"/>
    </source>
</evidence>
<comment type="caution">
    <text evidence="1">The sequence shown here is derived from an EMBL/GenBank/DDBJ whole genome shotgun (WGS) entry which is preliminary data.</text>
</comment>
<proteinExistence type="predicted"/>
<evidence type="ECO:0000313" key="2">
    <source>
        <dbReference type="Proteomes" id="UP001629260"/>
    </source>
</evidence>
<protein>
    <submittedName>
        <fullName evidence="1">STAS/SEC14 domain-containing protein</fullName>
    </submittedName>
</protein>
<dbReference type="Pfam" id="PF11964">
    <property type="entry name" value="SpoIIAA-like"/>
    <property type="match status" value="1"/>
</dbReference>
<sequence>MITEIKDVPPQIVAFKAIGEVTHEDYTNIIVPAVQKLVSQTDEINFILYLDTNINFTDSACYQDALLGLKNLGNWNRAAIITDSSNIISFTKAFSYIIPGEFKGFSKENDEEAILWVSNKA</sequence>
<dbReference type="InterPro" id="IPR021866">
    <property type="entry name" value="SpoIIAA-like"/>
</dbReference>